<sequence>MNTLLENQIFRNCLAPFNCLYGAGAYLHLLSYQSGLKKRHSSPAFVVSVGNLSVGGTGKTPIVMELGRRYIEKGLRTAVLSRGYGRRSKGNVIVSRGQGPLATVQDSGDEPFLIASLVDGLAVLVGSRRVELAQLACRELAAQVLILDDGFQHLPLERNLDIVLWDANDEPERQSLLPGGRLREPLSALGRADHVIITKVDSLSRFDSLKSKLARYSDKADFSACRFRPGRLRNSSDQFVELASAPVVSLCAIARPESFAASLRSLDLNLIQSHAFPDHHWFSEKELRQIFAFAEENSAYVVTTAKDMVRIKEYANAAGLSTFWASGKLLYLAQDVEWLTDLPSFLSSSLSSEISR</sequence>
<organism evidence="14 15">
    <name type="scientific">Candidatus Obscuribacter phosphatis</name>
    <dbReference type="NCBI Taxonomy" id="1906157"/>
    <lineage>
        <taxon>Bacteria</taxon>
        <taxon>Bacillati</taxon>
        <taxon>Candidatus Melainabacteria</taxon>
        <taxon>Candidatus Obscuribacterales</taxon>
        <taxon>Candidatus Obscuribacteraceae</taxon>
        <taxon>Candidatus Obscuribacter</taxon>
    </lineage>
</organism>
<dbReference type="PANTHER" id="PTHR42724:SF1">
    <property type="entry name" value="TETRAACYLDISACCHARIDE 4'-KINASE, MITOCHONDRIAL-RELATED"/>
    <property type="match status" value="1"/>
</dbReference>
<evidence type="ECO:0000313" key="15">
    <source>
        <dbReference type="Proteomes" id="UP000664277"/>
    </source>
</evidence>
<evidence type="ECO:0000256" key="4">
    <source>
        <dbReference type="ARBA" id="ARBA00016436"/>
    </source>
</evidence>
<dbReference type="GO" id="GO:0005886">
    <property type="term" value="C:plasma membrane"/>
    <property type="evidence" value="ECO:0007669"/>
    <property type="project" value="TreeGrafter"/>
</dbReference>
<evidence type="ECO:0000256" key="10">
    <source>
        <dbReference type="ARBA" id="ARBA00022840"/>
    </source>
</evidence>
<dbReference type="GO" id="GO:0005524">
    <property type="term" value="F:ATP binding"/>
    <property type="evidence" value="ECO:0007669"/>
    <property type="project" value="UniProtKB-UniRule"/>
</dbReference>
<dbReference type="Pfam" id="PF02606">
    <property type="entry name" value="LpxK"/>
    <property type="match status" value="1"/>
</dbReference>
<keyword evidence="11 13" id="KW-0443">Lipid metabolism</keyword>
<keyword evidence="9 13" id="KW-0418">Kinase</keyword>
<keyword evidence="6 13" id="KW-0441">Lipid A biosynthesis</keyword>
<keyword evidence="10 13" id="KW-0067">ATP-binding</keyword>
<keyword evidence="5 13" id="KW-0444">Lipid biosynthesis</keyword>
<protein>
    <recommendedName>
        <fullName evidence="4 13">Tetraacyldisaccharide 4'-kinase</fullName>
        <ecNumber evidence="3 13">2.7.1.130</ecNumber>
    </recommendedName>
    <alternativeName>
        <fullName evidence="12 13">Lipid A 4'-kinase</fullName>
    </alternativeName>
</protein>
<evidence type="ECO:0000256" key="12">
    <source>
        <dbReference type="ARBA" id="ARBA00029757"/>
    </source>
</evidence>
<dbReference type="Proteomes" id="UP000664277">
    <property type="component" value="Unassembled WGS sequence"/>
</dbReference>
<evidence type="ECO:0000256" key="5">
    <source>
        <dbReference type="ARBA" id="ARBA00022516"/>
    </source>
</evidence>
<comment type="similarity">
    <text evidence="13">Belongs to the LpxK family.</text>
</comment>
<evidence type="ECO:0000256" key="8">
    <source>
        <dbReference type="ARBA" id="ARBA00022741"/>
    </source>
</evidence>
<reference evidence="14" key="1">
    <citation type="submission" date="2021-02" db="EMBL/GenBank/DDBJ databases">
        <title>Genome-Resolved Metagenomics of a Microbial Community Performing Photosynthetic Biological Nutrient Removal.</title>
        <authorList>
            <person name="Mcdaniel E.A."/>
        </authorList>
    </citation>
    <scope>NUCLEOTIDE SEQUENCE</scope>
    <source>
        <strain evidence="14">UWPOB_OBS1</strain>
    </source>
</reference>
<evidence type="ECO:0000313" key="14">
    <source>
        <dbReference type="EMBL" id="MBN8659977.1"/>
    </source>
</evidence>
<name>A0A8J7P9N2_9BACT</name>
<dbReference type="EC" id="2.7.1.130" evidence="3 13"/>
<dbReference type="AlphaFoldDB" id="A0A8J7P9N2"/>
<evidence type="ECO:0000256" key="6">
    <source>
        <dbReference type="ARBA" id="ARBA00022556"/>
    </source>
</evidence>
<evidence type="ECO:0000256" key="2">
    <source>
        <dbReference type="ARBA" id="ARBA00004870"/>
    </source>
</evidence>
<dbReference type="GO" id="GO:0009244">
    <property type="term" value="P:lipopolysaccharide core region biosynthetic process"/>
    <property type="evidence" value="ECO:0007669"/>
    <property type="project" value="TreeGrafter"/>
</dbReference>
<proteinExistence type="inferred from homology"/>
<comment type="caution">
    <text evidence="14">The sequence shown here is derived from an EMBL/GenBank/DDBJ whole genome shotgun (WGS) entry which is preliminary data.</text>
</comment>
<dbReference type="EMBL" id="JAFLCK010000006">
    <property type="protein sequence ID" value="MBN8659977.1"/>
    <property type="molecule type" value="Genomic_DNA"/>
</dbReference>
<comment type="function">
    <text evidence="1 13">Transfers the gamma-phosphate of ATP to the 4'-position of a tetraacyldisaccharide 1-phosphate intermediate (termed DS-1-P) to form tetraacyldisaccharide 1,4'-bis-phosphate (lipid IVA).</text>
</comment>
<evidence type="ECO:0000256" key="3">
    <source>
        <dbReference type="ARBA" id="ARBA00012071"/>
    </source>
</evidence>
<evidence type="ECO:0000256" key="7">
    <source>
        <dbReference type="ARBA" id="ARBA00022679"/>
    </source>
</evidence>
<dbReference type="PANTHER" id="PTHR42724">
    <property type="entry name" value="TETRAACYLDISACCHARIDE 4'-KINASE"/>
    <property type="match status" value="1"/>
</dbReference>
<evidence type="ECO:0000256" key="9">
    <source>
        <dbReference type="ARBA" id="ARBA00022777"/>
    </source>
</evidence>
<accession>A0A8J7P9N2</accession>
<keyword evidence="7 13" id="KW-0808">Transferase</keyword>
<dbReference type="NCBIfam" id="TIGR00682">
    <property type="entry name" value="lpxK"/>
    <property type="match status" value="1"/>
</dbReference>
<comment type="pathway">
    <text evidence="2 13">Glycolipid biosynthesis; lipid IV(A) biosynthesis; lipid IV(A) from (3R)-3-hydroxytetradecanoyl-[acyl-carrier-protein] and UDP-N-acetyl-alpha-D-glucosamine: step 6/6.</text>
</comment>
<dbReference type="InterPro" id="IPR027417">
    <property type="entry name" value="P-loop_NTPase"/>
</dbReference>
<dbReference type="InterPro" id="IPR003758">
    <property type="entry name" value="LpxK"/>
</dbReference>
<dbReference type="SUPFAM" id="SSF52540">
    <property type="entry name" value="P-loop containing nucleoside triphosphate hydrolases"/>
    <property type="match status" value="1"/>
</dbReference>
<dbReference type="GO" id="GO:0009245">
    <property type="term" value="P:lipid A biosynthetic process"/>
    <property type="evidence" value="ECO:0007669"/>
    <property type="project" value="UniProtKB-UniRule"/>
</dbReference>
<comment type="catalytic activity">
    <reaction evidence="13">
        <text>a lipid A disaccharide + ATP = a lipid IVA + ADP + H(+)</text>
        <dbReference type="Rhea" id="RHEA:67840"/>
        <dbReference type="ChEBI" id="CHEBI:15378"/>
        <dbReference type="ChEBI" id="CHEBI:30616"/>
        <dbReference type="ChEBI" id="CHEBI:176343"/>
        <dbReference type="ChEBI" id="CHEBI:176425"/>
        <dbReference type="ChEBI" id="CHEBI:456216"/>
        <dbReference type="EC" id="2.7.1.130"/>
    </reaction>
</comment>
<evidence type="ECO:0000256" key="1">
    <source>
        <dbReference type="ARBA" id="ARBA00002274"/>
    </source>
</evidence>
<evidence type="ECO:0000256" key="13">
    <source>
        <dbReference type="HAMAP-Rule" id="MF_00409"/>
    </source>
</evidence>
<dbReference type="UniPathway" id="UPA00359">
    <property type="reaction ID" value="UER00482"/>
</dbReference>
<dbReference type="HAMAP" id="MF_00409">
    <property type="entry name" value="LpxK"/>
    <property type="match status" value="1"/>
</dbReference>
<keyword evidence="8 13" id="KW-0547">Nucleotide-binding</keyword>
<dbReference type="GO" id="GO:0009029">
    <property type="term" value="F:lipid-A 4'-kinase activity"/>
    <property type="evidence" value="ECO:0007669"/>
    <property type="project" value="UniProtKB-UniRule"/>
</dbReference>
<evidence type="ECO:0000256" key="11">
    <source>
        <dbReference type="ARBA" id="ARBA00023098"/>
    </source>
</evidence>
<gene>
    <name evidence="13 14" type="primary">lpxK</name>
    <name evidence="14" type="ORF">J0M35_06410</name>
</gene>
<feature type="binding site" evidence="13">
    <location>
        <begin position="53"/>
        <end position="60"/>
    </location>
    <ligand>
        <name>ATP</name>
        <dbReference type="ChEBI" id="CHEBI:30616"/>
    </ligand>
</feature>